<comment type="caution">
    <text evidence="2">The sequence shown here is derived from an EMBL/GenBank/DDBJ whole genome shotgun (WGS) entry which is preliminary data.</text>
</comment>
<protein>
    <submittedName>
        <fullName evidence="2">Beta-1,2-xylosyltransferase 1</fullName>
    </submittedName>
</protein>
<evidence type="ECO:0000313" key="2">
    <source>
        <dbReference type="EMBL" id="RDB16600.1"/>
    </source>
</evidence>
<feature type="domain" description="Glycosyl transferase CAP10" evidence="1">
    <location>
        <begin position="300"/>
        <end position="596"/>
    </location>
</feature>
<sequence>MLRPWSRKTIRLISFASILTFFFSGFPQDAILFFLNRHDHDTTLTVVPPPVAPTTQAQVRERNYTRVLKELKFRKDGLVEADEEGPHPIYELIARAEKAWEGKLKRASTTLGDAVKEYKRRYRRPPPRGFDQWWRYAMKHNVQLPDEYDTIYHDLEPFWGIEPKDLLAIRDELELKKDSFTVGQTDSNGVGVVNYAFNEGTYKQLIKGSEKIVDLLKDVEEFLPSFRAVISPHDAPNRLSDYGVKSAALEAALSRTYIERTELPKINALGWVSACSPTSPARRKPINLDIPPPRPSKKTFIHDHRLLMDPCLHPNLLHQHGQFLSHNLGPTPQREMVPEFSFCSTTIHHNIRIPTPYEWVEDILPRSNDPEWDDKLDERLLWRGSNTGIFHADHTRWKGSHRGFVVGFTNELKGMTSFLSPTKSRREQVGKSKKMRNAHINPAIMDIAFAGKPISCAPQTCKYLATIFPWRERQSVKDAGNYKYVLDVDGNGWSGRFKRLITSNSLIFKATIYPEWYTDRIAPWVHYVPIQMDMSDLHDALVFFRGDGNGDGSHEDLARKIAIAGRQWSKTFWRREDLVAYFFRLILEYSRLMSLDREAMSYVENPS</sequence>
<dbReference type="PANTHER" id="PTHR12203:SF118">
    <property type="entry name" value="BETA-1,2-XYLOSYLTRANSFERASE 1"/>
    <property type="match status" value="1"/>
</dbReference>
<dbReference type="Proteomes" id="UP000076154">
    <property type="component" value="Unassembled WGS sequence"/>
</dbReference>
<dbReference type="InParanoid" id="A0A369J607"/>
<dbReference type="AlphaFoldDB" id="A0A369J607"/>
<proteinExistence type="predicted"/>
<dbReference type="PANTHER" id="PTHR12203">
    <property type="entry name" value="KDEL LYS-ASP-GLU-LEU CONTAINING - RELATED"/>
    <property type="match status" value="1"/>
</dbReference>
<name>A0A369J607_HYPMA</name>
<organism evidence="2 3">
    <name type="scientific">Hypsizygus marmoreus</name>
    <name type="common">White beech mushroom</name>
    <name type="synonym">Agaricus marmoreus</name>
    <dbReference type="NCBI Taxonomy" id="39966"/>
    <lineage>
        <taxon>Eukaryota</taxon>
        <taxon>Fungi</taxon>
        <taxon>Dikarya</taxon>
        <taxon>Basidiomycota</taxon>
        <taxon>Agaricomycotina</taxon>
        <taxon>Agaricomycetes</taxon>
        <taxon>Agaricomycetidae</taxon>
        <taxon>Agaricales</taxon>
        <taxon>Tricholomatineae</taxon>
        <taxon>Lyophyllaceae</taxon>
        <taxon>Hypsizygus</taxon>
    </lineage>
</organism>
<dbReference type="SMART" id="SM00672">
    <property type="entry name" value="CAP10"/>
    <property type="match status" value="1"/>
</dbReference>
<evidence type="ECO:0000259" key="1">
    <source>
        <dbReference type="SMART" id="SM00672"/>
    </source>
</evidence>
<reference evidence="2" key="1">
    <citation type="submission" date="2018-04" db="EMBL/GenBank/DDBJ databases">
        <title>Whole genome sequencing of Hypsizygus marmoreus.</title>
        <authorList>
            <person name="Choi I.-G."/>
            <person name="Min B."/>
            <person name="Kim J.-G."/>
            <person name="Kim S."/>
            <person name="Oh Y.-L."/>
            <person name="Kong W.-S."/>
            <person name="Park H."/>
            <person name="Jeong J."/>
            <person name="Song E.-S."/>
        </authorList>
    </citation>
    <scope>NUCLEOTIDE SEQUENCE [LARGE SCALE GENOMIC DNA]</scope>
    <source>
        <strain evidence="2">51987-8</strain>
    </source>
</reference>
<keyword evidence="3" id="KW-1185">Reference proteome</keyword>
<gene>
    <name evidence="2" type="primary">CXT1_3</name>
    <name evidence="2" type="ORF">Hypma_002801</name>
</gene>
<evidence type="ECO:0000313" key="3">
    <source>
        <dbReference type="Proteomes" id="UP000076154"/>
    </source>
</evidence>
<accession>A0A369J607</accession>
<dbReference type="Pfam" id="PF05686">
    <property type="entry name" value="Glyco_transf_90"/>
    <property type="match status" value="1"/>
</dbReference>
<dbReference type="InterPro" id="IPR051091">
    <property type="entry name" value="O-Glucosyltr/Glycosyltrsf_90"/>
</dbReference>
<dbReference type="EMBL" id="LUEZ02000124">
    <property type="protein sequence ID" value="RDB16600.1"/>
    <property type="molecule type" value="Genomic_DNA"/>
</dbReference>
<dbReference type="GO" id="GO:0016740">
    <property type="term" value="F:transferase activity"/>
    <property type="evidence" value="ECO:0007669"/>
    <property type="project" value="UniProtKB-KW"/>
</dbReference>
<dbReference type="InterPro" id="IPR006598">
    <property type="entry name" value="CAP10"/>
</dbReference>
<dbReference type="OrthoDB" id="541052at2759"/>